<reference evidence="1" key="1">
    <citation type="submission" date="2020-08" db="EMBL/GenBank/DDBJ databases">
        <title>Multicomponent nature underlies the extraordinary mechanical properties of spider dragline silk.</title>
        <authorList>
            <person name="Kono N."/>
            <person name="Nakamura H."/>
            <person name="Mori M."/>
            <person name="Yoshida Y."/>
            <person name="Ohtoshi R."/>
            <person name="Malay A.D."/>
            <person name="Moran D.A.P."/>
            <person name="Tomita M."/>
            <person name="Numata K."/>
            <person name="Arakawa K."/>
        </authorList>
    </citation>
    <scope>NUCLEOTIDE SEQUENCE</scope>
</reference>
<sequence>MLLWNLFACQVLSVSMNGFSVLPSSIIGKMKRMANPINVSNKRTCFNDETKLDSSFSDHAVPLHHFHLGQDIYAAVTYWVF</sequence>
<name>A0A8X6TSQ1_NEPPI</name>
<keyword evidence="2" id="KW-1185">Reference proteome</keyword>
<accession>A0A8X6TSQ1</accession>
<dbReference type="EMBL" id="BMAW01015263">
    <property type="protein sequence ID" value="GFT42792.1"/>
    <property type="molecule type" value="Genomic_DNA"/>
</dbReference>
<organism evidence="1 2">
    <name type="scientific">Nephila pilipes</name>
    <name type="common">Giant wood spider</name>
    <name type="synonym">Nephila maculata</name>
    <dbReference type="NCBI Taxonomy" id="299642"/>
    <lineage>
        <taxon>Eukaryota</taxon>
        <taxon>Metazoa</taxon>
        <taxon>Ecdysozoa</taxon>
        <taxon>Arthropoda</taxon>
        <taxon>Chelicerata</taxon>
        <taxon>Arachnida</taxon>
        <taxon>Araneae</taxon>
        <taxon>Araneomorphae</taxon>
        <taxon>Entelegynae</taxon>
        <taxon>Araneoidea</taxon>
        <taxon>Nephilidae</taxon>
        <taxon>Nephila</taxon>
    </lineage>
</organism>
<gene>
    <name evidence="1" type="ORF">NPIL_573661</name>
</gene>
<evidence type="ECO:0000313" key="2">
    <source>
        <dbReference type="Proteomes" id="UP000887013"/>
    </source>
</evidence>
<evidence type="ECO:0000313" key="1">
    <source>
        <dbReference type="EMBL" id="GFT42792.1"/>
    </source>
</evidence>
<comment type="caution">
    <text evidence="1">The sequence shown here is derived from an EMBL/GenBank/DDBJ whole genome shotgun (WGS) entry which is preliminary data.</text>
</comment>
<protein>
    <submittedName>
        <fullName evidence="1">Uncharacterized protein</fullName>
    </submittedName>
</protein>
<dbReference type="AlphaFoldDB" id="A0A8X6TSQ1"/>
<dbReference type="Proteomes" id="UP000887013">
    <property type="component" value="Unassembled WGS sequence"/>
</dbReference>
<proteinExistence type="predicted"/>